<dbReference type="EMBL" id="QRJS01000028">
    <property type="protein sequence ID" value="RHH42846.1"/>
    <property type="molecule type" value="Genomic_DNA"/>
</dbReference>
<evidence type="ECO:0000313" key="3">
    <source>
        <dbReference type="Proteomes" id="UP000284998"/>
    </source>
</evidence>
<name>A0A414WVS0_9BACT</name>
<dbReference type="RefSeq" id="WP_118244053.1">
    <property type="nucleotide sequence ID" value="NZ_QRJS01000028.1"/>
</dbReference>
<dbReference type="Proteomes" id="UP000284998">
    <property type="component" value="Unassembled WGS sequence"/>
</dbReference>
<accession>A0A414WVS0</accession>
<gene>
    <name evidence="2" type="ORF">DW204_11005</name>
</gene>
<protein>
    <submittedName>
        <fullName evidence="2">Uncharacterized protein</fullName>
    </submittedName>
</protein>
<organism evidence="2 3">
    <name type="scientific">Phocaeicola plebeius</name>
    <dbReference type="NCBI Taxonomy" id="310297"/>
    <lineage>
        <taxon>Bacteria</taxon>
        <taxon>Pseudomonadati</taxon>
        <taxon>Bacteroidota</taxon>
        <taxon>Bacteroidia</taxon>
        <taxon>Bacteroidales</taxon>
        <taxon>Bacteroidaceae</taxon>
        <taxon>Phocaeicola</taxon>
    </lineage>
</organism>
<sequence>MKQHINSILLAEGELFGFPATFGIGRMQGELTVMGFLSTRGRQLSDLMNCEDVGVSSLASHLTVIPASSSDFSVEFVRRPRYSALSLTFSGLNCGITITGDSRQLFLFLSTDRLKNGNTFEQAVAEVTGWLGISRLALLVRHTGTGQDLHLLQQFFPDFKNIQLSPACTTYQLLALGEFNLSLNRLGQCIRQLTGLQTMQFMVGGSLPGQSFGAQLSSGRIETEGFIFDGLNFQIQKSATDFFCTVSGAFIFKLDGQLLSFTMSGSASNTSFALSASSDARIPLNTRLSFSDLGLSIGVNPSGLTLGMIGRINTPRLSLFGGFAFGPYPPKITLLTAALTSDTGRISLRDLIVEVVDIQWDALECLDVIAVGDFDLTETRLAGGVKAIPSDVSLADYDAVRQKQLQEVVADFNHQIDSTLHITGEAQLTPLGNNAGQYILTDKDTMRHYHIDCNGKISLNCQLYVCAEPLTVGNSQLPTGFFICGTLELFGKKIRFLFLADKGKSLVSLVQMDRIVLGSFLILEKSQKPLPMEPVNGGLAGQLVQSSGNGPVMYLNVQREKAELTFYLSAHISILSVFRLDTLVLIRDRMVFVNIEYIYWGFKTVLNLQGGVKDFASAGFKLSIVFDTSGFLEIIQKAQNHLKSAAQSVKSSIEDATRKLDEAQREVVSLQRQIDDFNRRIEECRQVIRRTKWYKFWIKAARAAEIAGLEIAKAGVKVAIGVAYGTLELAKKALQLGSDAVGGVLNSLAHVIGEVTRLLWIKSFELGAEVTAATRKIWGKLVLTVFGKEVRVEKELNLDNLLENIKSFISQSATSESDKGLKDIQQGKRAIESDEAKLDSSLWAVCADMRQTCKDYATLQQLRDRMDEFFLDANNAYFEAFNEEDPNARENACRLTSLRWEEEIFRQQHVDAFDDSFETSLSTLIQTLRQEKQTSRADISDDMEQQMDILLDVVHSLRLENEARALRTPRASLFECLEQNIETCHRARRSRAAESEISAKDANTYYADTMSELIQKHLGDQQGEAAEDIRRTLALALYEFRNPSDTFHKQENNDTTDDEEDL</sequence>
<keyword evidence="1" id="KW-0175">Coiled coil</keyword>
<feature type="coiled-coil region" evidence="1">
    <location>
        <begin position="646"/>
        <end position="687"/>
    </location>
</feature>
<evidence type="ECO:0000313" key="2">
    <source>
        <dbReference type="EMBL" id="RHH42846.1"/>
    </source>
</evidence>
<dbReference type="AlphaFoldDB" id="A0A414WVS0"/>
<comment type="caution">
    <text evidence="2">The sequence shown here is derived from an EMBL/GenBank/DDBJ whole genome shotgun (WGS) entry which is preliminary data.</text>
</comment>
<proteinExistence type="predicted"/>
<evidence type="ECO:0000256" key="1">
    <source>
        <dbReference type="SAM" id="Coils"/>
    </source>
</evidence>
<reference evidence="2 3" key="1">
    <citation type="submission" date="2018-08" db="EMBL/GenBank/DDBJ databases">
        <title>A genome reference for cultivated species of the human gut microbiota.</title>
        <authorList>
            <person name="Zou Y."/>
            <person name="Xue W."/>
            <person name="Luo G."/>
        </authorList>
    </citation>
    <scope>NUCLEOTIDE SEQUENCE [LARGE SCALE GENOMIC DNA]</scope>
    <source>
        <strain evidence="2 3">AM17-44</strain>
    </source>
</reference>